<organism evidence="6 7">
    <name type="scientific">Salinimonas iocasae</name>
    <dbReference type="NCBI Taxonomy" id="2572577"/>
    <lineage>
        <taxon>Bacteria</taxon>
        <taxon>Pseudomonadati</taxon>
        <taxon>Pseudomonadota</taxon>
        <taxon>Gammaproteobacteria</taxon>
        <taxon>Alteromonadales</taxon>
        <taxon>Alteromonadaceae</taxon>
        <taxon>Alteromonas/Salinimonas group</taxon>
        <taxon>Salinimonas</taxon>
    </lineage>
</organism>
<dbReference type="PROSITE" id="PS50887">
    <property type="entry name" value="GGDEF"/>
    <property type="match status" value="1"/>
</dbReference>
<dbReference type="RefSeq" id="WP_139756459.1">
    <property type="nucleotide sequence ID" value="NZ_CP039852.1"/>
</dbReference>
<dbReference type="InterPro" id="IPR050469">
    <property type="entry name" value="Diguanylate_Cyclase"/>
</dbReference>
<name>A0A5B7YDY7_9ALTE</name>
<dbReference type="InterPro" id="IPR000160">
    <property type="entry name" value="GGDEF_dom"/>
</dbReference>
<dbReference type="OrthoDB" id="6324864at2"/>
<dbReference type="PANTHER" id="PTHR45138">
    <property type="entry name" value="REGULATORY COMPONENTS OF SENSORY TRANSDUCTION SYSTEM"/>
    <property type="match status" value="1"/>
</dbReference>
<dbReference type="PANTHER" id="PTHR45138:SF9">
    <property type="entry name" value="DIGUANYLATE CYCLASE DGCM-RELATED"/>
    <property type="match status" value="1"/>
</dbReference>
<proteinExistence type="predicted"/>
<comment type="catalytic activity">
    <reaction evidence="2">
        <text>2 GTP = 3',3'-c-di-GMP + 2 diphosphate</text>
        <dbReference type="Rhea" id="RHEA:24898"/>
        <dbReference type="ChEBI" id="CHEBI:33019"/>
        <dbReference type="ChEBI" id="CHEBI:37565"/>
        <dbReference type="ChEBI" id="CHEBI:58805"/>
        <dbReference type="EC" id="2.7.7.65"/>
    </reaction>
</comment>
<dbReference type="Pfam" id="PF00990">
    <property type="entry name" value="GGDEF"/>
    <property type="match status" value="1"/>
</dbReference>
<keyword evidence="3" id="KW-0812">Transmembrane</keyword>
<dbReference type="CDD" id="cd01949">
    <property type="entry name" value="GGDEF"/>
    <property type="match status" value="1"/>
</dbReference>
<evidence type="ECO:0000259" key="5">
    <source>
        <dbReference type="PROSITE" id="PS50887"/>
    </source>
</evidence>
<keyword evidence="4" id="KW-0732">Signal</keyword>
<dbReference type="Gene3D" id="3.30.70.270">
    <property type="match status" value="1"/>
</dbReference>
<dbReference type="GO" id="GO:0052621">
    <property type="term" value="F:diguanylate cyclase activity"/>
    <property type="evidence" value="ECO:0007669"/>
    <property type="project" value="UniProtKB-EC"/>
</dbReference>
<dbReference type="SMART" id="SM00267">
    <property type="entry name" value="GGDEF"/>
    <property type="match status" value="1"/>
</dbReference>
<protein>
    <recommendedName>
        <fullName evidence="1">diguanylate cyclase</fullName>
        <ecNumber evidence="1">2.7.7.65</ecNumber>
    </recommendedName>
</protein>
<dbReference type="EC" id="2.7.7.65" evidence="1"/>
<evidence type="ECO:0000313" key="7">
    <source>
        <dbReference type="Proteomes" id="UP000304912"/>
    </source>
</evidence>
<evidence type="ECO:0000256" key="1">
    <source>
        <dbReference type="ARBA" id="ARBA00012528"/>
    </source>
</evidence>
<keyword evidence="3" id="KW-1133">Transmembrane helix</keyword>
<sequence>MLTRFSVLPLFRWTVFTFLLCTATTPFAEESEDARFARYSNLTHAVIYDWGMAQGLSNSQIEQALKTSDIESDASPLGIVFKHIMALSHHGFDDAPRNLPEQPTVPVTDEHWRYLKKLDPYRYAANRAYYIFLKAMIAHNGSTERLTQSIPALQQLKAEMLETGHKAAVATVSMWLANELAESDPFSAKAEIEYALPHLADFDKDRAMETQLDPDHAHTWLAQFYKEFNIQSRVYYHAQKDIEGARNRDVLSADYFGDAILALNRMGRFDEARALADEATRVAQQSGEPVQKVIALAYQLSVYTHRDHPAERQQMLSLARQGAAVPAESLPPAWQMLPSLFHAIATAIQGSQREFDNAVSAYQSVVARQLEASYYPKTIDLLNHYNLRRIYKLRGDYKNALRHFELYDRKLLAYNTESYSLNAESHHDPLSDDIEFTHLRLAQVKEAEQALRLETERLRAVVAGLIASLLGVLTMWFWQRQRRSARLADTDSLTGALTRRALYSALSKPVNSNKASCMVLIDLDYFKQVNDHYGHVVGDEVLTRTSSIIQSRIRKSDKLCRYGGEEFLLYLHDIDRAQATRLVDDIRETLKEHCTWTTTDAEFSVSFSAGITEVKSCKDMDAIVATCDTQLYNAKASGRACTRAVEFG</sequence>
<dbReference type="Proteomes" id="UP000304912">
    <property type="component" value="Chromosome"/>
</dbReference>
<evidence type="ECO:0000256" key="2">
    <source>
        <dbReference type="ARBA" id="ARBA00034247"/>
    </source>
</evidence>
<dbReference type="KEGG" id="salk:FBQ74_09505"/>
<evidence type="ECO:0000256" key="3">
    <source>
        <dbReference type="SAM" id="Phobius"/>
    </source>
</evidence>
<feature type="chain" id="PRO_5022729148" description="diguanylate cyclase" evidence="4">
    <location>
        <begin position="29"/>
        <end position="648"/>
    </location>
</feature>
<evidence type="ECO:0000256" key="4">
    <source>
        <dbReference type="SAM" id="SignalP"/>
    </source>
</evidence>
<gene>
    <name evidence="6" type="ORF">FBQ74_09505</name>
</gene>
<dbReference type="AlphaFoldDB" id="A0A5B7YDY7"/>
<feature type="domain" description="GGDEF" evidence="5">
    <location>
        <begin position="514"/>
        <end position="647"/>
    </location>
</feature>
<keyword evidence="3" id="KW-0472">Membrane</keyword>
<dbReference type="InterPro" id="IPR043128">
    <property type="entry name" value="Rev_trsase/Diguanyl_cyclase"/>
</dbReference>
<accession>A0A5B7YDY7</accession>
<dbReference type="InterPro" id="IPR029787">
    <property type="entry name" value="Nucleotide_cyclase"/>
</dbReference>
<dbReference type="SUPFAM" id="SSF55073">
    <property type="entry name" value="Nucleotide cyclase"/>
    <property type="match status" value="1"/>
</dbReference>
<feature type="signal peptide" evidence="4">
    <location>
        <begin position="1"/>
        <end position="28"/>
    </location>
</feature>
<feature type="transmembrane region" description="Helical" evidence="3">
    <location>
        <begin position="458"/>
        <end position="478"/>
    </location>
</feature>
<reference evidence="6 7" key="1">
    <citation type="submission" date="2019-04" db="EMBL/GenBank/DDBJ databases">
        <title>Salinimonas iocasae sp. nov., a halophilic bacterium isolated from the outer tube casing of tubeworms in Okinawa Trough.</title>
        <authorList>
            <person name="Zhang H."/>
            <person name="Wang H."/>
            <person name="Li C."/>
        </authorList>
    </citation>
    <scope>NUCLEOTIDE SEQUENCE [LARGE SCALE GENOMIC DNA]</scope>
    <source>
        <strain evidence="6 7">KX18D6</strain>
    </source>
</reference>
<keyword evidence="7" id="KW-1185">Reference proteome</keyword>
<evidence type="ECO:0000313" key="6">
    <source>
        <dbReference type="EMBL" id="QCZ93715.1"/>
    </source>
</evidence>
<dbReference type="EMBL" id="CP039852">
    <property type="protein sequence ID" value="QCZ93715.1"/>
    <property type="molecule type" value="Genomic_DNA"/>
</dbReference>
<dbReference type="NCBIfam" id="TIGR00254">
    <property type="entry name" value="GGDEF"/>
    <property type="match status" value="1"/>
</dbReference>